<dbReference type="InterPro" id="IPR036187">
    <property type="entry name" value="DNA_mismatch_repair_MutS_sf"/>
</dbReference>
<dbReference type="SMART" id="SM00534">
    <property type="entry name" value="MUTSac"/>
    <property type="match status" value="1"/>
</dbReference>
<comment type="similarity">
    <text evidence="9">Belongs to the DNA mismatch repair MutS family. MutS2 subfamily.</text>
</comment>
<dbReference type="SMART" id="SM00533">
    <property type="entry name" value="MUTSd"/>
    <property type="match status" value="1"/>
</dbReference>
<dbReference type="InterPro" id="IPR045076">
    <property type="entry name" value="MutS"/>
</dbReference>
<dbReference type="Proteomes" id="UP000036106">
    <property type="component" value="Chromosome"/>
</dbReference>
<proteinExistence type="inferred from homology"/>
<dbReference type="GO" id="GO:0004519">
    <property type="term" value="F:endonuclease activity"/>
    <property type="evidence" value="ECO:0007669"/>
    <property type="project" value="UniProtKB-UniRule"/>
</dbReference>
<dbReference type="SUPFAM" id="SSF52540">
    <property type="entry name" value="P-loop containing nucleoside triphosphate hydrolases"/>
    <property type="match status" value="1"/>
</dbReference>
<dbReference type="PIRSF" id="PIRSF005814">
    <property type="entry name" value="MutS_YshD"/>
    <property type="match status" value="1"/>
</dbReference>
<dbReference type="InterPro" id="IPR000432">
    <property type="entry name" value="DNA_mismatch_repair_MutS_C"/>
</dbReference>
<dbReference type="GO" id="GO:0140664">
    <property type="term" value="F:ATP-dependent DNA damage sensor activity"/>
    <property type="evidence" value="ECO:0007669"/>
    <property type="project" value="InterPro"/>
</dbReference>
<dbReference type="GO" id="GO:0019843">
    <property type="term" value="F:rRNA binding"/>
    <property type="evidence" value="ECO:0007669"/>
    <property type="project" value="UniProtKB-UniRule"/>
</dbReference>
<feature type="domain" description="Smr" evidence="12">
    <location>
        <begin position="710"/>
        <end position="784"/>
    </location>
</feature>
<evidence type="ECO:0000256" key="5">
    <source>
        <dbReference type="ARBA" id="ARBA00022801"/>
    </source>
</evidence>
<keyword evidence="10" id="KW-0175">Coiled coil</keyword>
<dbReference type="RefSeq" id="WP_048703861.1">
    <property type="nucleotide sequence ID" value="NZ_CP012034.1"/>
</dbReference>
<dbReference type="GO" id="GO:0072344">
    <property type="term" value="P:rescue of stalled ribosome"/>
    <property type="evidence" value="ECO:0007669"/>
    <property type="project" value="UniProtKB-UniRule"/>
</dbReference>
<keyword evidence="4 9" id="KW-0255">Endonuclease</keyword>
<dbReference type="Gene3D" id="3.40.50.300">
    <property type="entry name" value="P-loop containing nucleotide triphosphate hydrolases"/>
    <property type="match status" value="1"/>
</dbReference>
<dbReference type="InterPro" id="IPR005747">
    <property type="entry name" value="MutS2"/>
</dbReference>
<dbReference type="EC" id="3.6.4.-" evidence="9"/>
<evidence type="ECO:0000256" key="2">
    <source>
        <dbReference type="ARBA" id="ARBA00022730"/>
    </source>
</evidence>
<dbReference type="NCBIfam" id="TIGR01069">
    <property type="entry name" value="mutS2"/>
    <property type="match status" value="1"/>
</dbReference>
<evidence type="ECO:0000256" key="9">
    <source>
        <dbReference type="HAMAP-Rule" id="MF_00092"/>
    </source>
</evidence>
<dbReference type="InterPro" id="IPR036063">
    <property type="entry name" value="Smr_dom_sf"/>
</dbReference>
<evidence type="ECO:0000256" key="11">
    <source>
        <dbReference type="SAM" id="MobiDB-lite"/>
    </source>
</evidence>
<evidence type="ECO:0000256" key="7">
    <source>
        <dbReference type="ARBA" id="ARBA00022884"/>
    </source>
</evidence>
<keyword evidence="3 9" id="KW-0547">Nucleotide-binding</keyword>
<dbReference type="PATRIC" id="fig|1007676.4.peg.954"/>
<dbReference type="FunFam" id="3.40.50.300:FF:000830">
    <property type="entry name" value="Endonuclease MutS2"/>
    <property type="match status" value="1"/>
</dbReference>
<keyword evidence="6 9" id="KW-0067">ATP-binding</keyword>
<dbReference type="GO" id="GO:0006298">
    <property type="term" value="P:mismatch repair"/>
    <property type="evidence" value="ECO:0007669"/>
    <property type="project" value="InterPro"/>
</dbReference>
<dbReference type="SMART" id="SM00463">
    <property type="entry name" value="SMR"/>
    <property type="match status" value="1"/>
</dbReference>
<dbReference type="PROSITE" id="PS50828">
    <property type="entry name" value="SMR"/>
    <property type="match status" value="1"/>
</dbReference>
<evidence type="ECO:0000256" key="10">
    <source>
        <dbReference type="SAM" id="Coils"/>
    </source>
</evidence>
<dbReference type="Gene3D" id="3.30.1370.110">
    <property type="match status" value="1"/>
</dbReference>
<dbReference type="PANTHER" id="PTHR48466:SF2">
    <property type="entry name" value="OS10G0509000 PROTEIN"/>
    <property type="match status" value="1"/>
</dbReference>
<sequence length="784" mass="87916">MNNKALNVLEFDKIKDEIAKYLITSRGQALLKKLMPMSVESIVHRLIDQTKDGMDIVRLKGEIPVRKLEDLHDQANRLKKDGNLNGTELAAIGQVLKNTAELKAFFEQLHDDEVALRELFNLSNDLIDNPVLTRRIDKSIDESGRVLDTASEDLQYIRNQINKLNETIRQSMEQYTRGKNTKYLTEAIVTLRDDRFVVPVKTEYRAKFGGVVHDQSASGQTLYIEPQAVVGLNNQLHDAQTSERLEETRILAELSDLVRPEIDDIVKNNEVLAQFDLINAKAKYANQIKGTEPLISRDNIVDLKEAKHPLIDPDRVVANDIKIGDDYRTMLITGPNTGGKTISMKTLGLLQIMAQAGLFIPAHEESQIGVFDEVFVDIGDEQSIEQNLSTFSSHMDNIINIMKNVSERSLVLIDELGAGTDPQEGAAIAIAILEKLSESNCEIVATTHYPELKIYAYNAEKTINASMEFDDKSLKPTYRLLIGIPGASNALNIAARLGMDNEVITRGRSLMSGESQDLNNMINDLEKRRKEFEANNIELEQQLEKNKKVEESFETERTALENSKDSEIQAAKVRANQIVSSTKKKSEKIIDRLKELERSGNAVKADQIISARTDLKNLHQEDVSKKNRVLRRAKRRQELKVGDDVKAIPYGQFGTIVRKDKNNKYEVQLGILKMKFDAADLEKTQSKPEEKESKPTMVRRTKSTSLSSKLDLRGERYEEAMTDLDNYIDEALLAGYNQVTIVHGFGTGVIRNGVTKYLQGNPRVKSFGYAPASSGGSGATIVDL</sequence>
<evidence type="ECO:0000259" key="12">
    <source>
        <dbReference type="PROSITE" id="PS50828"/>
    </source>
</evidence>
<dbReference type="OrthoDB" id="9808166at2"/>
<feature type="compositionally biased region" description="Basic and acidic residues" evidence="11">
    <location>
        <begin position="681"/>
        <end position="694"/>
    </location>
</feature>
<dbReference type="KEGG" id="lgn:ABM34_04810"/>
<dbReference type="AlphaFoldDB" id="A0A0H4QZN8"/>
<evidence type="ECO:0000256" key="3">
    <source>
        <dbReference type="ARBA" id="ARBA00022741"/>
    </source>
</evidence>
<dbReference type="GO" id="GO:0030983">
    <property type="term" value="F:mismatched DNA binding"/>
    <property type="evidence" value="ECO:0007669"/>
    <property type="project" value="InterPro"/>
</dbReference>
<organism evidence="13 14">
    <name type="scientific">Companilactobacillus ginsenosidimutans</name>
    <dbReference type="NCBI Taxonomy" id="1007676"/>
    <lineage>
        <taxon>Bacteria</taxon>
        <taxon>Bacillati</taxon>
        <taxon>Bacillota</taxon>
        <taxon>Bacilli</taxon>
        <taxon>Lactobacillales</taxon>
        <taxon>Lactobacillaceae</taxon>
        <taxon>Companilactobacillus</taxon>
    </lineage>
</organism>
<dbReference type="PANTHER" id="PTHR48466">
    <property type="entry name" value="OS10G0509000 PROTEIN-RELATED"/>
    <property type="match status" value="1"/>
</dbReference>
<keyword evidence="2 9" id="KW-0699">rRNA-binding</keyword>
<dbReference type="GO" id="GO:0016887">
    <property type="term" value="F:ATP hydrolysis activity"/>
    <property type="evidence" value="ECO:0007669"/>
    <property type="project" value="InterPro"/>
</dbReference>
<dbReference type="Pfam" id="PF20297">
    <property type="entry name" value="MSSS"/>
    <property type="match status" value="1"/>
</dbReference>
<dbReference type="EC" id="3.1.-.-" evidence="9"/>
<dbReference type="InterPro" id="IPR007696">
    <property type="entry name" value="DNA_mismatch_repair_MutS_core"/>
</dbReference>
<evidence type="ECO:0000256" key="8">
    <source>
        <dbReference type="ARBA" id="ARBA00023125"/>
    </source>
</evidence>
<dbReference type="Pfam" id="PF01713">
    <property type="entry name" value="Smr"/>
    <property type="match status" value="1"/>
</dbReference>
<dbReference type="InterPro" id="IPR046893">
    <property type="entry name" value="MSSS"/>
</dbReference>
<dbReference type="Pfam" id="PF00488">
    <property type="entry name" value="MutS_V"/>
    <property type="match status" value="1"/>
</dbReference>
<keyword evidence="5 9" id="KW-0378">Hydrolase</keyword>
<dbReference type="GO" id="GO:0043023">
    <property type="term" value="F:ribosomal large subunit binding"/>
    <property type="evidence" value="ECO:0007669"/>
    <property type="project" value="UniProtKB-UniRule"/>
</dbReference>
<evidence type="ECO:0000256" key="4">
    <source>
        <dbReference type="ARBA" id="ARBA00022759"/>
    </source>
</evidence>
<keyword evidence="14" id="KW-1185">Reference proteome</keyword>
<keyword evidence="1 9" id="KW-0540">Nuclease</keyword>
<evidence type="ECO:0000256" key="1">
    <source>
        <dbReference type="ARBA" id="ARBA00022722"/>
    </source>
</evidence>
<feature type="binding site" evidence="9">
    <location>
        <begin position="334"/>
        <end position="341"/>
    </location>
    <ligand>
        <name>ATP</name>
        <dbReference type="ChEBI" id="CHEBI:30616"/>
    </ligand>
</feature>
<comment type="subunit">
    <text evidence="9">Homodimer. Binds to stalled ribosomes, contacting rRNA.</text>
</comment>
<keyword evidence="8 9" id="KW-0238">DNA-binding</keyword>
<dbReference type="CDD" id="cd03280">
    <property type="entry name" value="ABC_MutS2"/>
    <property type="match status" value="1"/>
</dbReference>
<dbReference type="PROSITE" id="PS00486">
    <property type="entry name" value="DNA_MISMATCH_REPAIR_2"/>
    <property type="match status" value="1"/>
</dbReference>
<name>A0A0H4QZN8_9LACO</name>
<dbReference type="EMBL" id="CP012034">
    <property type="protein sequence ID" value="AKP66915.1"/>
    <property type="molecule type" value="Genomic_DNA"/>
</dbReference>
<dbReference type="STRING" id="1007676.ABM34_04810"/>
<feature type="coiled-coil region" evidence="10">
    <location>
        <begin position="147"/>
        <end position="174"/>
    </location>
</feature>
<accession>A0A0H4QZN8</accession>
<evidence type="ECO:0000313" key="13">
    <source>
        <dbReference type="EMBL" id="AKP66915.1"/>
    </source>
</evidence>
<keyword evidence="7 9" id="KW-0694">RNA-binding</keyword>
<feature type="region of interest" description="Disordered" evidence="11">
    <location>
        <begin position="681"/>
        <end position="705"/>
    </location>
</feature>
<dbReference type="GO" id="GO:0005524">
    <property type="term" value="F:ATP binding"/>
    <property type="evidence" value="ECO:0007669"/>
    <property type="project" value="UniProtKB-UniRule"/>
</dbReference>
<dbReference type="HAMAP" id="MF_00092">
    <property type="entry name" value="MutS2"/>
    <property type="match status" value="1"/>
</dbReference>
<feature type="coiled-coil region" evidence="10">
    <location>
        <begin position="515"/>
        <end position="599"/>
    </location>
</feature>
<reference evidence="14" key="1">
    <citation type="submission" date="2015-07" db="EMBL/GenBank/DDBJ databases">
        <title>Lactobacillus ginsenosidimutans/EMML 3141/ whole genome sequencing.</title>
        <authorList>
            <person name="Kim M.K."/>
            <person name="Im W.-T."/>
            <person name="Srinivasan S."/>
            <person name="Lee J.-J."/>
        </authorList>
    </citation>
    <scope>NUCLEOTIDE SEQUENCE [LARGE SCALE GENOMIC DNA]</scope>
    <source>
        <strain evidence="14">EMML 3041</strain>
    </source>
</reference>
<evidence type="ECO:0000313" key="14">
    <source>
        <dbReference type="Proteomes" id="UP000036106"/>
    </source>
</evidence>
<evidence type="ECO:0000256" key="6">
    <source>
        <dbReference type="ARBA" id="ARBA00022840"/>
    </source>
</evidence>
<dbReference type="GO" id="GO:0045910">
    <property type="term" value="P:negative regulation of DNA recombination"/>
    <property type="evidence" value="ECO:0007669"/>
    <property type="project" value="InterPro"/>
</dbReference>
<dbReference type="InterPro" id="IPR027417">
    <property type="entry name" value="P-loop_NTPase"/>
</dbReference>
<dbReference type="InterPro" id="IPR002625">
    <property type="entry name" value="Smr_dom"/>
</dbReference>
<dbReference type="SUPFAM" id="SSF160443">
    <property type="entry name" value="SMR domain-like"/>
    <property type="match status" value="1"/>
</dbReference>
<protein>
    <recommendedName>
        <fullName evidence="9">Endonuclease MutS2</fullName>
        <ecNumber evidence="9">3.1.-.-</ecNumber>
    </recommendedName>
    <alternativeName>
        <fullName evidence="9">Ribosome-associated protein quality control-upstream factor</fullName>
        <shortName evidence="9">RQC-upstream factor</shortName>
        <shortName evidence="9">RqcU</shortName>
        <ecNumber evidence="9">3.6.4.-</ecNumber>
    </alternativeName>
</protein>
<comment type="function">
    <text evidence="9">Acts as a ribosome collision sensor, splitting the ribosome into its 2 subunits. Detects stalled/collided 70S ribosomes which it binds and splits by an ATP-hydrolysis driven conformational change. Acts upstream of the ribosome quality control system (RQC), a ribosome-associated complex that mediates the extraction of incompletely synthesized nascent chains from stalled ribosomes and their subsequent degradation. Probably generates substrates for RQC.</text>
</comment>
<comment type="function">
    <text evidence="9">Endonuclease that is involved in the suppression of homologous recombination and thus may have a key role in the control of bacterial genetic diversity.</text>
</comment>
<gene>
    <name evidence="9" type="primary">mutS2</name>
    <name evidence="9" type="synonym">rqcU</name>
    <name evidence="13" type="ORF">ABM34_04810</name>
</gene>
<dbReference type="SUPFAM" id="SSF48334">
    <property type="entry name" value="DNA repair protein MutS, domain III"/>
    <property type="match status" value="1"/>
</dbReference>